<feature type="signal peptide" evidence="2">
    <location>
        <begin position="1"/>
        <end position="24"/>
    </location>
</feature>
<evidence type="ECO:0000313" key="4">
    <source>
        <dbReference type="EMBL" id="EDP96455.1"/>
    </source>
</evidence>
<keyword evidence="1 2" id="KW-0732">Signal</keyword>
<name>A9DVR2_9FLAO</name>
<dbReference type="HOGENOM" id="CLU_343805_0_0_10"/>
<dbReference type="NCBIfam" id="TIGR04183">
    <property type="entry name" value="Por_Secre_tail"/>
    <property type="match status" value="1"/>
</dbReference>
<reference evidence="4 5" key="1">
    <citation type="journal article" date="2011" name="J. Bacteriol.">
        <title>Genome sequence of the algicidal bacterium Kordia algicida OT-1.</title>
        <authorList>
            <person name="Lee H.S."/>
            <person name="Kang S.G."/>
            <person name="Kwon K.K."/>
            <person name="Lee J.H."/>
            <person name="Kim S.J."/>
        </authorList>
    </citation>
    <scope>NUCLEOTIDE SEQUENCE [LARGE SCALE GENOMIC DNA]</scope>
    <source>
        <strain evidence="4 5">OT-1</strain>
    </source>
</reference>
<feature type="chain" id="PRO_5002737847" evidence="2">
    <location>
        <begin position="25"/>
        <end position="793"/>
    </location>
</feature>
<evidence type="ECO:0000313" key="5">
    <source>
        <dbReference type="Proteomes" id="UP000002945"/>
    </source>
</evidence>
<sequence length="793" mass="87743">MMKHLRFTYLFLLVTLSFPLNTNAQNLIPNGDFELGNYNGGSDPTDYYSGVACSTGRGRFDGDLFNWYVAKPTNVWTSRCSPDWIPAGMVLGDGSCDANDSKYVRSALKNESIMTEMVGGYTLVKGRTYKFKVKVRAARGLANGTGSFQVVFSTKSEGLRVQPHKKWVALDFYVEQSCDWRNIDAYFTVPTDDNNDYEDMKYIVLQYNHEQNENGDGDSASLILHYDEVSLVEEEQCIDYKYIQDWQYFDIHKIEQANIQISAGANVSPDPSIDNLPVVVKSSAKVIYRAPTVLLEPGFFVEEPGSYFETQVGTCVEDPCPTIEAFAPSSTDVCSSATTLGENIPAQPGVFYSWSPIEYFSNPWSRITDFTPPAGSGCVNAELVIWTICGESQTFPFTMNYFDAAPSITVNSTSSGVNNLNLDLDIANANSYTVTATSVANGTVLYTDTQNSACADLNVNDVLLDLNSCLLDMCDDVEVTITASNPCFDTVEEIITWTAPTPVAPINSISNIINTDFDFQFDLTLASSYEYVVIETWNEQETSLICSQTIEACANPNISTYHFDVTNCLSGCVSQCHNYKIKVRTKNYCYPTEAVSTLSWNKSNTAFSMPSSYPNVITANGDGINDTLCFSPQGADYYHLVVVNRWGNVMFESSGCVTENPVCIWTPTNLSDGTYFYTIDFSNQCGQSGSHQDFVQIINGQNRVATDEPDKFDPVTTPEVSVYPNPSKGLFNVNLGSMSEANLAVLDITGKTIVSKNATTNVETLDLSKYAKGIYFLRIKNHETFITKKLIVE</sequence>
<dbReference type="AlphaFoldDB" id="A9DVR2"/>
<protein>
    <submittedName>
        <fullName evidence="4">CHU large protein</fullName>
    </submittedName>
</protein>
<evidence type="ECO:0000259" key="3">
    <source>
        <dbReference type="Pfam" id="PF18962"/>
    </source>
</evidence>
<dbReference type="Gene3D" id="2.60.120.260">
    <property type="entry name" value="Galactose-binding domain-like"/>
    <property type="match status" value="1"/>
</dbReference>
<gene>
    <name evidence="4" type="ORF">KAOT1_03562</name>
</gene>
<dbReference type="STRING" id="391587.KAOT1_03562"/>
<dbReference type="Pfam" id="PF18962">
    <property type="entry name" value="Por_Secre_tail"/>
    <property type="match status" value="1"/>
</dbReference>
<evidence type="ECO:0000256" key="1">
    <source>
        <dbReference type="ARBA" id="ARBA00022729"/>
    </source>
</evidence>
<dbReference type="InterPro" id="IPR026444">
    <property type="entry name" value="Secre_tail"/>
</dbReference>
<organism evidence="4 5">
    <name type="scientific">Kordia algicida OT-1</name>
    <dbReference type="NCBI Taxonomy" id="391587"/>
    <lineage>
        <taxon>Bacteria</taxon>
        <taxon>Pseudomonadati</taxon>
        <taxon>Bacteroidota</taxon>
        <taxon>Flavobacteriia</taxon>
        <taxon>Flavobacteriales</taxon>
        <taxon>Flavobacteriaceae</taxon>
        <taxon>Kordia</taxon>
    </lineage>
</organism>
<dbReference type="EMBL" id="ABIB01000004">
    <property type="protein sequence ID" value="EDP96455.1"/>
    <property type="molecule type" value="Genomic_DNA"/>
</dbReference>
<dbReference type="Pfam" id="PF13585">
    <property type="entry name" value="CHU_C"/>
    <property type="match status" value="1"/>
</dbReference>
<dbReference type="eggNOG" id="COG3291">
    <property type="taxonomic scope" value="Bacteria"/>
</dbReference>
<feature type="domain" description="Secretion system C-terminal sorting" evidence="3">
    <location>
        <begin position="722"/>
        <end position="792"/>
    </location>
</feature>
<dbReference type="Proteomes" id="UP000002945">
    <property type="component" value="Unassembled WGS sequence"/>
</dbReference>
<proteinExistence type="predicted"/>
<keyword evidence="5" id="KW-1185">Reference proteome</keyword>
<dbReference type="OrthoDB" id="626993at2"/>
<accession>A9DVR2</accession>
<evidence type="ECO:0000256" key="2">
    <source>
        <dbReference type="SAM" id="SignalP"/>
    </source>
</evidence>
<comment type="caution">
    <text evidence="4">The sequence shown here is derived from an EMBL/GenBank/DDBJ whole genome shotgun (WGS) entry which is preliminary data.</text>
</comment>
<dbReference type="RefSeq" id="WP_007093285.1">
    <property type="nucleotide sequence ID" value="NZ_CP142125.1"/>
</dbReference>